<feature type="non-terminal residue" evidence="1">
    <location>
        <position position="58"/>
    </location>
</feature>
<reference evidence="1" key="1">
    <citation type="submission" date="2018-05" db="EMBL/GenBank/DDBJ databases">
        <authorList>
            <person name="Lanie J.A."/>
            <person name="Ng W.-L."/>
            <person name="Kazmierczak K.M."/>
            <person name="Andrzejewski T.M."/>
            <person name="Davidsen T.M."/>
            <person name="Wayne K.J."/>
            <person name="Tettelin H."/>
            <person name="Glass J.I."/>
            <person name="Rusch D."/>
            <person name="Podicherti R."/>
            <person name="Tsui H.-C.T."/>
            <person name="Winkler M.E."/>
        </authorList>
    </citation>
    <scope>NUCLEOTIDE SEQUENCE</scope>
</reference>
<organism evidence="1">
    <name type="scientific">marine metagenome</name>
    <dbReference type="NCBI Taxonomy" id="408172"/>
    <lineage>
        <taxon>unclassified sequences</taxon>
        <taxon>metagenomes</taxon>
        <taxon>ecological metagenomes</taxon>
    </lineage>
</organism>
<dbReference type="AlphaFoldDB" id="A0A382SD10"/>
<sequence>MGTITGQSMGTVTGQYINWCSVGVDRGSERSLTEACSTLAPARRCEMTTRGLVTYNLR</sequence>
<evidence type="ECO:0000313" key="1">
    <source>
        <dbReference type="EMBL" id="SVD07107.1"/>
    </source>
</evidence>
<protein>
    <submittedName>
        <fullName evidence="1">Uncharacterized protein</fullName>
    </submittedName>
</protein>
<proteinExistence type="predicted"/>
<name>A0A382SD10_9ZZZZ</name>
<dbReference type="EMBL" id="UINC01127766">
    <property type="protein sequence ID" value="SVD07107.1"/>
    <property type="molecule type" value="Genomic_DNA"/>
</dbReference>
<accession>A0A382SD10</accession>
<gene>
    <name evidence="1" type="ORF">METZ01_LOCUS359961</name>
</gene>